<dbReference type="AlphaFoldDB" id="A0A2A6BPA5"/>
<accession>A0A2A6BPA5</accession>
<accession>A0A8R1U3F5</accession>
<reference evidence="1" key="2">
    <citation type="submission" date="2022-06" db="UniProtKB">
        <authorList>
            <consortium name="EnsemblMetazoa"/>
        </authorList>
    </citation>
    <scope>IDENTIFICATION</scope>
    <source>
        <strain evidence="1">PS312</strain>
    </source>
</reference>
<dbReference type="EnsemblMetazoa" id="PPA00654.1">
    <property type="protein sequence ID" value="PPA00654.1"/>
    <property type="gene ID" value="WBGene00090208"/>
</dbReference>
<name>A0A2A6BPA5_PRIPA</name>
<protein>
    <submittedName>
        <fullName evidence="1">Uncharacterized protein</fullName>
    </submittedName>
</protein>
<dbReference type="Proteomes" id="UP000005239">
    <property type="component" value="Unassembled WGS sequence"/>
</dbReference>
<evidence type="ECO:0000313" key="1">
    <source>
        <dbReference type="EnsemblMetazoa" id="PPA00654.1"/>
    </source>
</evidence>
<sequence>MCFLFYKTSRALSSTTVMPRTVASTISLRHKSTKSNRRKEKQSQVDLQRIEKETFKVKGNSTLEDSDCSLNVAFNNGSFNEDSANCSMVNENKTIQDDTFHGENDVLNVAFIEDAPSESSIPTEILSPLSTVEGADIPDLHCTPAHMPSIFDDAECRPRPKRQLTRHMRRARYRYKPDLSTIREVAETSASALDLSSLVRSFYTGFERERYEMRVSIGLHSRRIK</sequence>
<proteinExistence type="predicted"/>
<reference evidence="2" key="1">
    <citation type="journal article" date="2008" name="Nat. Genet.">
        <title>The Pristionchus pacificus genome provides a unique perspective on nematode lifestyle and parasitism.</title>
        <authorList>
            <person name="Dieterich C."/>
            <person name="Clifton S.W."/>
            <person name="Schuster L.N."/>
            <person name="Chinwalla A."/>
            <person name="Delehaunty K."/>
            <person name="Dinkelacker I."/>
            <person name="Fulton L."/>
            <person name="Fulton R."/>
            <person name="Godfrey J."/>
            <person name="Minx P."/>
            <person name="Mitreva M."/>
            <person name="Roeseler W."/>
            <person name="Tian H."/>
            <person name="Witte H."/>
            <person name="Yang S.P."/>
            <person name="Wilson R.K."/>
            <person name="Sommer R.J."/>
        </authorList>
    </citation>
    <scope>NUCLEOTIDE SEQUENCE [LARGE SCALE GENOMIC DNA]</scope>
    <source>
        <strain evidence="2">PS312</strain>
    </source>
</reference>
<evidence type="ECO:0000313" key="2">
    <source>
        <dbReference type="Proteomes" id="UP000005239"/>
    </source>
</evidence>
<organism evidence="1 2">
    <name type="scientific">Pristionchus pacificus</name>
    <name type="common">Parasitic nematode worm</name>
    <dbReference type="NCBI Taxonomy" id="54126"/>
    <lineage>
        <taxon>Eukaryota</taxon>
        <taxon>Metazoa</taxon>
        <taxon>Ecdysozoa</taxon>
        <taxon>Nematoda</taxon>
        <taxon>Chromadorea</taxon>
        <taxon>Rhabditida</taxon>
        <taxon>Rhabditina</taxon>
        <taxon>Diplogasteromorpha</taxon>
        <taxon>Diplogasteroidea</taxon>
        <taxon>Neodiplogasteridae</taxon>
        <taxon>Pristionchus</taxon>
    </lineage>
</organism>
<keyword evidence="2" id="KW-1185">Reference proteome</keyword>
<gene>
    <name evidence="1" type="primary">WBGene00090208</name>
</gene>